<dbReference type="Pfam" id="PF00939">
    <property type="entry name" value="Na_sulph_symp"/>
    <property type="match status" value="1"/>
</dbReference>
<dbReference type="PANTHER" id="PTHR10283">
    <property type="entry name" value="SOLUTE CARRIER FAMILY 13 MEMBER"/>
    <property type="match status" value="1"/>
</dbReference>
<sequence length="571" mass="62947">PWQEAMCGYVIIVMALYWCTEALPLAVTAFLPVLLFPMMNIMDSTTVCREYLKDTNMLFLGGLMMAIAIESWNLHKRVALRVLLITGVRPALLLMGFMVVTAFLSMWISNTATAAMMLPIAQAVMEQLHKSELESGTPAQVSEHTNKAFELQEKSPDSLKEPEETGPRLFSAQYSSCISFVPWDLGNSHVLTVDEDKVRDEIEKKHSNLSKGMSLCICYSSSIGGIATLTGTTPNLVLQGQVNDIYPDSGGIINFASWFSFAFPTMLVLLILSWIWLQILYLGFNFKKNFGCGASPAAKAKEQQAYEIIKEESKKLGKMKFAEIEVLILFVLLVLLWFTREPGFIPGWATVLFNKGNTSYVTDATVALFIGILLFILPSGFSNEDKDEEQTEGRARFRAPPPLLEWKVVQEKMPWNILFLLGGGFALAKGSEESGLSVWLGNQLTPLESIPPPAIAFLLCLLIATFTECTSNVATTTLFLPILASMAEAICLNPLYVMLPCTLAASLAFMLPVATPPNAIVFSYGQSRVIDMAKAGFVLNILGVLTITLAINTWASSLFQLQTFPSWANKT</sequence>
<feature type="non-terminal residue" evidence="9">
    <location>
        <position position="571"/>
    </location>
</feature>
<evidence type="ECO:0000256" key="5">
    <source>
        <dbReference type="ARBA" id="ARBA00022989"/>
    </source>
</evidence>
<comment type="caution">
    <text evidence="9">The sequence shown here is derived from an EMBL/GenBank/DDBJ whole genome shotgun (WGS) entry which is preliminary data.</text>
</comment>
<feature type="non-terminal residue" evidence="9">
    <location>
        <position position="1"/>
    </location>
</feature>
<feature type="transmembrane region" description="Helical" evidence="8">
    <location>
        <begin position="87"/>
        <end position="108"/>
    </location>
</feature>
<organism evidence="9 10">
    <name type="scientific">Illadopsis cleaveri</name>
    <name type="common">blackcap illadopsis</name>
    <dbReference type="NCBI Taxonomy" id="201329"/>
    <lineage>
        <taxon>Eukaryota</taxon>
        <taxon>Metazoa</taxon>
        <taxon>Chordata</taxon>
        <taxon>Craniata</taxon>
        <taxon>Vertebrata</taxon>
        <taxon>Euteleostomi</taxon>
        <taxon>Archelosauria</taxon>
        <taxon>Archosauria</taxon>
        <taxon>Dinosauria</taxon>
        <taxon>Saurischia</taxon>
        <taxon>Theropoda</taxon>
        <taxon>Coelurosauria</taxon>
        <taxon>Aves</taxon>
        <taxon>Neognathae</taxon>
        <taxon>Neoaves</taxon>
        <taxon>Telluraves</taxon>
        <taxon>Australaves</taxon>
        <taxon>Passeriformes</taxon>
        <taxon>Sylvioidea</taxon>
        <taxon>Timaliidae</taxon>
        <taxon>Illadopsis</taxon>
    </lineage>
</organism>
<evidence type="ECO:0000256" key="8">
    <source>
        <dbReference type="SAM" id="Phobius"/>
    </source>
</evidence>
<feature type="transmembrane region" description="Helical" evidence="8">
    <location>
        <begin position="503"/>
        <end position="525"/>
    </location>
</feature>
<feature type="transmembrane region" description="Helical" evidence="8">
    <location>
        <begin position="321"/>
        <end position="339"/>
    </location>
</feature>
<evidence type="ECO:0000256" key="3">
    <source>
        <dbReference type="ARBA" id="ARBA00022448"/>
    </source>
</evidence>
<dbReference type="AlphaFoldDB" id="A0A7L1BTG2"/>
<comment type="subcellular location">
    <subcellularLocation>
        <location evidence="1">Membrane</location>
        <topology evidence="1">Multi-pass membrane protein</topology>
    </subcellularLocation>
</comment>
<evidence type="ECO:0000256" key="6">
    <source>
        <dbReference type="ARBA" id="ARBA00023136"/>
    </source>
</evidence>
<accession>A0A7L1BTG2</accession>
<keyword evidence="6 8" id="KW-0472">Membrane</keyword>
<protein>
    <submittedName>
        <fullName evidence="9">S13A2 protein</fullName>
    </submittedName>
</protein>
<feature type="transmembrane region" description="Helical" evidence="8">
    <location>
        <begin position="537"/>
        <end position="555"/>
    </location>
</feature>
<keyword evidence="7" id="KW-0915">Sodium</keyword>
<dbReference type="EMBL" id="VXBB01004560">
    <property type="protein sequence ID" value="NXM54308.1"/>
    <property type="molecule type" value="Genomic_DNA"/>
</dbReference>
<keyword evidence="7" id="KW-0739">Sodium transport</keyword>
<dbReference type="GO" id="GO:0017153">
    <property type="term" value="F:sodium:dicarboxylate symporter activity"/>
    <property type="evidence" value="ECO:0007669"/>
    <property type="project" value="TreeGrafter"/>
</dbReference>
<keyword evidence="7" id="KW-0406">Ion transport</keyword>
<comment type="similarity">
    <text evidence="2">Belongs to the SLC13A/DASS transporter (TC 2.A.47) family. NADC subfamily.</text>
</comment>
<dbReference type="InterPro" id="IPR031312">
    <property type="entry name" value="Na/sul_symport_CS"/>
</dbReference>
<reference evidence="9 10" key="1">
    <citation type="submission" date="2019-09" db="EMBL/GenBank/DDBJ databases">
        <title>Bird 10,000 Genomes (B10K) Project - Family phase.</title>
        <authorList>
            <person name="Zhang G."/>
        </authorList>
    </citation>
    <scope>NUCLEOTIDE SEQUENCE [LARGE SCALE GENOMIC DNA]</scope>
    <source>
        <strain evidence="9">B10K-DU-002-01</strain>
        <tissue evidence="9">Muscle</tissue>
    </source>
</reference>
<dbReference type="GO" id="GO:0015138">
    <property type="term" value="F:fumarate transmembrane transporter activity"/>
    <property type="evidence" value="ECO:0007669"/>
    <property type="project" value="TreeGrafter"/>
</dbReference>
<dbReference type="CDD" id="cd01115">
    <property type="entry name" value="SLC13_permease"/>
    <property type="match status" value="1"/>
</dbReference>
<evidence type="ECO:0000256" key="2">
    <source>
        <dbReference type="ARBA" id="ARBA00006772"/>
    </source>
</evidence>
<name>A0A7L1BTG2_9PASS</name>
<feature type="transmembrane region" description="Helical" evidence="8">
    <location>
        <begin position="252"/>
        <end position="277"/>
    </location>
</feature>
<evidence type="ECO:0000256" key="1">
    <source>
        <dbReference type="ARBA" id="ARBA00004141"/>
    </source>
</evidence>
<feature type="transmembrane region" description="Helical" evidence="8">
    <location>
        <begin position="478"/>
        <end position="497"/>
    </location>
</feature>
<feature type="transmembrane region" description="Helical" evidence="8">
    <location>
        <begin position="57"/>
        <end position="75"/>
    </location>
</feature>
<evidence type="ECO:0000256" key="7">
    <source>
        <dbReference type="ARBA" id="ARBA00023201"/>
    </source>
</evidence>
<dbReference type="GO" id="GO:0015141">
    <property type="term" value="F:succinate transmembrane transporter activity"/>
    <property type="evidence" value="ECO:0007669"/>
    <property type="project" value="TreeGrafter"/>
</dbReference>
<dbReference type="PROSITE" id="PS01271">
    <property type="entry name" value="NA_SULFATE"/>
    <property type="match status" value="1"/>
</dbReference>
<dbReference type="InterPro" id="IPR001898">
    <property type="entry name" value="SLC13A/DASS"/>
</dbReference>
<evidence type="ECO:0000313" key="10">
    <source>
        <dbReference type="Proteomes" id="UP000534634"/>
    </source>
</evidence>
<dbReference type="GO" id="GO:0005886">
    <property type="term" value="C:plasma membrane"/>
    <property type="evidence" value="ECO:0007669"/>
    <property type="project" value="TreeGrafter"/>
</dbReference>
<feature type="transmembrane region" description="Helical" evidence="8">
    <location>
        <begin position="359"/>
        <end position="377"/>
    </location>
</feature>
<evidence type="ECO:0000256" key="4">
    <source>
        <dbReference type="ARBA" id="ARBA00022692"/>
    </source>
</evidence>
<gene>
    <name evidence="9" type="primary">Slc13a2</name>
    <name evidence="9" type="ORF">ILLCLE_R06382</name>
</gene>
<feature type="transmembrane region" description="Helical" evidence="8">
    <location>
        <begin position="12"/>
        <end position="36"/>
    </location>
</feature>
<proteinExistence type="inferred from homology"/>
<dbReference type="GO" id="GO:0015139">
    <property type="term" value="F:alpha-ketoglutarate transmembrane transporter activity"/>
    <property type="evidence" value="ECO:0007669"/>
    <property type="project" value="TreeGrafter"/>
</dbReference>
<evidence type="ECO:0000313" key="9">
    <source>
        <dbReference type="EMBL" id="NXM54308.1"/>
    </source>
</evidence>
<dbReference type="GO" id="GO:0071285">
    <property type="term" value="P:cellular response to lithium ion"/>
    <property type="evidence" value="ECO:0007669"/>
    <property type="project" value="TreeGrafter"/>
</dbReference>
<keyword evidence="3" id="KW-0813">Transport</keyword>
<keyword evidence="10" id="KW-1185">Reference proteome</keyword>
<keyword evidence="4 8" id="KW-0812">Transmembrane</keyword>
<keyword evidence="5 8" id="KW-1133">Transmembrane helix</keyword>
<feature type="transmembrane region" description="Helical" evidence="8">
    <location>
        <begin position="212"/>
        <end position="232"/>
    </location>
</feature>
<dbReference type="Proteomes" id="UP000534634">
    <property type="component" value="Unassembled WGS sequence"/>
</dbReference>
<dbReference type="PANTHER" id="PTHR10283:SF82">
    <property type="entry name" value="SOLUTE CARRIER FAMILY 13 MEMBER 2"/>
    <property type="match status" value="1"/>
</dbReference>